<protein>
    <submittedName>
        <fullName evidence="6">TetR family transcriptional regulator</fullName>
    </submittedName>
</protein>
<evidence type="ECO:0000256" key="1">
    <source>
        <dbReference type="ARBA" id="ARBA00023015"/>
    </source>
</evidence>
<organism evidence="6 7">
    <name type="scientific">Streptomyces purpureus</name>
    <dbReference type="NCBI Taxonomy" id="1951"/>
    <lineage>
        <taxon>Bacteria</taxon>
        <taxon>Bacillati</taxon>
        <taxon>Actinomycetota</taxon>
        <taxon>Actinomycetes</taxon>
        <taxon>Kitasatosporales</taxon>
        <taxon>Streptomycetaceae</taxon>
        <taxon>Streptomyces</taxon>
    </lineage>
</organism>
<dbReference type="Pfam" id="PF14246">
    <property type="entry name" value="TetR_C_7"/>
    <property type="match status" value="1"/>
</dbReference>
<reference evidence="6" key="2">
    <citation type="submission" date="2020-09" db="EMBL/GenBank/DDBJ databases">
        <authorList>
            <person name="Sun Q."/>
            <person name="Ohkuma M."/>
        </authorList>
    </citation>
    <scope>NUCLEOTIDE SEQUENCE</scope>
    <source>
        <strain evidence="6">JCM 3172</strain>
    </source>
</reference>
<evidence type="ECO:0000256" key="4">
    <source>
        <dbReference type="PROSITE-ProRule" id="PRU00335"/>
    </source>
</evidence>
<dbReference type="GO" id="GO:0045892">
    <property type="term" value="P:negative regulation of DNA-templated transcription"/>
    <property type="evidence" value="ECO:0007669"/>
    <property type="project" value="UniProtKB-ARBA"/>
</dbReference>
<evidence type="ECO:0000256" key="3">
    <source>
        <dbReference type="ARBA" id="ARBA00023163"/>
    </source>
</evidence>
<reference evidence="6" key="1">
    <citation type="journal article" date="2014" name="Int. J. Syst. Evol. Microbiol.">
        <title>Complete genome sequence of Corynebacterium casei LMG S-19264T (=DSM 44701T), isolated from a smear-ripened cheese.</title>
        <authorList>
            <consortium name="US DOE Joint Genome Institute (JGI-PGF)"/>
            <person name="Walter F."/>
            <person name="Albersmeier A."/>
            <person name="Kalinowski J."/>
            <person name="Ruckert C."/>
        </authorList>
    </citation>
    <scope>NUCLEOTIDE SEQUENCE</scope>
    <source>
        <strain evidence="6">JCM 3172</strain>
    </source>
</reference>
<evidence type="ECO:0000313" key="6">
    <source>
        <dbReference type="EMBL" id="GGT28404.1"/>
    </source>
</evidence>
<dbReference type="InterPro" id="IPR050109">
    <property type="entry name" value="HTH-type_TetR-like_transc_reg"/>
</dbReference>
<dbReference type="Proteomes" id="UP000619486">
    <property type="component" value="Unassembled WGS sequence"/>
</dbReference>
<keyword evidence="7" id="KW-1185">Reference proteome</keyword>
<dbReference type="PANTHER" id="PTHR30055:SF146">
    <property type="entry name" value="HTH-TYPE TRANSCRIPTIONAL DUAL REGULATOR CECR"/>
    <property type="match status" value="1"/>
</dbReference>
<dbReference type="InterPro" id="IPR009057">
    <property type="entry name" value="Homeodomain-like_sf"/>
</dbReference>
<dbReference type="FunFam" id="1.10.10.60:FF:000141">
    <property type="entry name" value="TetR family transcriptional regulator"/>
    <property type="match status" value="1"/>
</dbReference>
<evidence type="ECO:0000313" key="7">
    <source>
        <dbReference type="Proteomes" id="UP000619486"/>
    </source>
</evidence>
<dbReference type="AlphaFoldDB" id="A0A918H140"/>
<evidence type="ECO:0000256" key="2">
    <source>
        <dbReference type="ARBA" id="ARBA00023125"/>
    </source>
</evidence>
<dbReference type="InterPro" id="IPR039536">
    <property type="entry name" value="TetR_C_Proteobacteria"/>
</dbReference>
<gene>
    <name evidence="6" type="ORF">GCM10014713_22540</name>
</gene>
<keyword evidence="1" id="KW-0805">Transcription regulation</keyword>
<dbReference type="PRINTS" id="PR00455">
    <property type="entry name" value="HTHTETR"/>
</dbReference>
<proteinExistence type="predicted"/>
<dbReference type="PROSITE" id="PS50977">
    <property type="entry name" value="HTH_TETR_2"/>
    <property type="match status" value="1"/>
</dbReference>
<dbReference type="GO" id="GO:0003700">
    <property type="term" value="F:DNA-binding transcription factor activity"/>
    <property type="evidence" value="ECO:0007669"/>
    <property type="project" value="TreeGrafter"/>
</dbReference>
<dbReference type="InterPro" id="IPR036271">
    <property type="entry name" value="Tet_transcr_reg_TetR-rel_C_sf"/>
</dbReference>
<dbReference type="SUPFAM" id="SSF48498">
    <property type="entry name" value="Tetracyclin repressor-like, C-terminal domain"/>
    <property type="match status" value="1"/>
</dbReference>
<dbReference type="InterPro" id="IPR001647">
    <property type="entry name" value="HTH_TetR"/>
</dbReference>
<keyword evidence="2 4" id="KW-0238">DNA-binding</keyword>
<dbReference type="Gene3D" id="1.10.357.10">
    <property type="entry name" value="Tetracycline Repressor, domain 2"/>
    <property type="match status" value="1"/>
</dbReference>
<dbReference type="GO" id="GO:0000976">
    <property type="term" value="F:transcription cis-regulatory region binding"/>
    <property type="evidence" value="ECO:0007669"/>
    <property type="project" value="TreeGrafter"/>
</dbReference>
<dbReference type="Pfam" id="PF00440">
    <property type="entry name" value="TetR_N"/>
    <property type="match status" value="1"/>
</dbReference>
<evidence type="ECO:0000259" key="5">
    <source>
        <dbReference type="PROSITE" id="PS50977"/>
    </source>
</evidence>
<name>A0A918H140_9ACTN</name>
<accession>A0A918H140</accession>
<dbReference type="SUPFAM" id="SSF46689">
    <property type="entry name" value="Homeodomain-like"/>
    <property type="match status" value="1"/>
</dbReference>
<sequence>MSQSPRRPPSGERAAKKRAAIVRAARQEFLNHGFNIGMDAIAAEAGVSKMTVYNHFAGKEELFAEVISDALDRAFEETLRMMESRRSEAEDLRELLVSTAHGWVDGIAQPDVLALRALIAGEGRRFPELGRAWREQGPERFSSILSSTLREQEDLTIPDMDLAVTQFYALVLYPHIVRYAYGDRIDERMTEKLINSGVDMFLGYYRS</sequence>
<dbReference type="EMBL" id="BMQQ01000006">
    <property type="protein sequence ID" value="GGT28404.1"/>
    <property type="molecule type" value="Genomic_DNA"/>
</dbReference>
<dbReference type="Gene3D" id="1.10.10.60">
    <property type="entry name" value="Homeodomain-like"/>
    <property type="match status" value="1"/>
</dbReference>
<comment type="caution">
    <text evidence="6">The sequence shown here is derived from an EMBL/GenBank/DDBJ whole genome shotgun (WGS) entry which is preliminary data.</text>
</comment>
<keyword evidence="3" id="KW-0804">Transcription</keyword>
<dbReference type="PANTHER" id="PTHR30055">
    <property type="entry name" value="HTH-TYPE TRANSCRIPTIONAL REGULATOR RUTR"/>
    <property type="match status" value="1"/>
</dbReference>
<feature type="DNA-binding region" description="H-T-H motif" evidence="4">
    <location>
        <begin position="37"/>
        <end position="56"/>
    </location>
</feature>
<feature type="domain" description="HTH tetR-type" evidence="5">
    <location>
        <begin position="15"/>
        <end position="74"/>
    </location>
</feature>